<dbReference type="EC" id="2.3.1.274" evidence="9"/>
<evidence type="ECO:0000313" key="11">
    <source>
        <dbReference type="EMBL" id="SVB27440.1"/>
    </source>
</evidence>
<keyword evidence="6" id="KW-0443">Lipid metabolism</keyword>
<reference evidence="11" key="1">
    <citation type="submission" date="2018-05" db="EMBL/GenBank/DDBJ databases">
        <authorList>
            <person name="Lanie J.A."/>
            <person name="Ng W.-L."/>
            <person name="Kazmierczak K.M."/>
            <person name="Andrzejewski T.M."/>
            <person name="Davidsen T.M."/>
            <person name="Wayne K.J."/>
            <person name="Tettelin H."/>
            <person name="Glass J.I."/>
            <person name="Rusch D."/>
            <person name="Podicherti R."/>
            <person name="Tsui H.-C.T."/>
            <person name="Winkler M.E."/>
        </authorList>
    </citation>
    <scope>NUCLEOTIDE SEQUENCE</scope>
</reference>
<comment type="subunit">
    <text evidence="10">Homodimer. Probably interacts with PlsY.</text>
</comment>
<dbReference type="EMBL" id="UINC01035278">
    <property type="protein sequence ID" value="SVB27440.1"/>
    <property type="molecule type" value="Genomic_DNA"/>
</dbReference>
<dbReference type="PIRSF" id="PIRSF002465">
    <property type="entry name" value="Phsphlp_syn_PlsX"/>
    <property type="match status" value="1"/>
</dbReference>
<evidence type="ECO:0000256" key="3">
    <source>
        <dbReference type="ARBA" id="ARBA00022490"/>
    </source>
</evidence>
<accession>A0A382CMU8</accession>
<evidence type="ECO:0000256" key="9">
    <source>
        <dbReference type="ARBA" id="ARBA00024069"/>
    </source>
</evidence>
<dbReference type="HAMAP" id="MF_00019">
    <property type="entry name" value="PlsX"/>
    <property type="match status" value="1"/>
</dbReference>
<dbReference type="PANTHER" id="PTHR30100">
    <property type="entry name" value="FATTY ACID/PHOSPHOLIPID SYNTHESIS PROTEIN PLSX"/>
    <property type="match status" value="1"/>
</dbReference>
<dbReference type="NCBIfam" id="TIGR00182">
    <property type="entry name" value="plsX"/>
    <property type="match status" value="1"/>
</dbReference>
<keyword evidence="4" id="KW-0444">Lipid biosynthesis</keyword>
<comment type="catalytic activity">
    <reaction evidence="1">
        <text>a fatty acyl-[ACP] + phosphate = an acyl phosphate + holo-[ACP]</text>
        <dbReference type="Rhea" id="RHEA:42292"/>
        <dbReference type="Rhea" id="RHEA-COMP:9685"/>
        <dbReference type="Rhea" id="RHEA-COMP:14125"/>
        <dbReference type="ChEBI" id="CHEBI:43474"/>
        <dbReference type="ChEBI" id="CHEBI:59918"/>
        <dbReference type="ChEBI" id="CHEBI:64479"/>
        <dbReference type="ChEBI" id="CHEBI:138651"/>
        <dbReference type="EC" id="2.3.1.274"/>
    </reaction>
</comment>
<evidence type="ECO:0000256" key="8">
    <source>
        <dbReference type="ARBA" id="ARBA00023264"/>
    </source>
</evidence>
<dbReference type="InterPro" id="IPR003664">
    <property type="entry name" value="FA_synthesis"/>
</dbReference>
<keyword evidence="5" id="KW-0808">Transferase</keyword>
<keyword evidence="3" id="KW-0963">Cytoplasm</keyword>
<dbReference type="SUPFAM" id="SSF53659">
    <property type="entry name" value="Isocitrate/Isopropylmalate dehydrogenase-like"/>
    <property type="match status" value="1"/>
</dbReference>
<dbReference type="GO" id="GO:0005737">
    <property type="term" value="C:cytoplasm"/>
    <property type="evidence" value="ECO:0007669"/>
    <property type="project" value="UniProtKB-SubCell"/>
</dbReference>
<evidence type="ECO:0000256" key="4">
    <source>
        <dbReference type="ARBA" id="ARBA00022516"/>
    </source>
</evidence>
<evidence type="ECO:0000256" key="10">
    <source>
        <dbReference type="ARBA" id="ARBA00046608"/>
    </source>
</evidence>
<organism evidence="11">
    <name type="scientific">marine metagenome</name>
    <dbReference type="NCBI Taxonomy" id="408172"/>
    <lineage>
        <taxon>unclassified sequences</taxon>
        <taxon>metagenomes</taxon>
        <taxon>ecological metagenomes</taxon>
    </lineage>
</organism>
<sequence>MKIAVDAMGGDYAPHATVQGSIDALNNSNKKLEIVLLGDENQINDIRQSQFSNNINVIHCSDEVTMDDNGSKVIKTKPDSSIVQGIQLVKDHNADAFISAGNTGAQLAVSRLILGRIPHVKKPGLAVYFQALNEKKVLCDVGANPEVRSEHILQFAIMSSVYLDHIEGIKNPKVGLINIGTEPSKGTELYRQAYELLSNELPNFVGNIESRNFFDSSAHILVCDGFVGNIIMKFAEGCFNTFSEMIRENIMTKARYKIGAGMIKPALDALRPYYDFEEHGGTPFLGVDGVS</sequence>
<keyword evidence="8" id="KW-1208">Phospholipid metabolism</keyword>
<protein>
    <recommendedName>
        <fullName evidence="9">phosphate acyltransferase</fullName>
        <ecNumber evidence="9">2.3.1.274</ecNumber>
    </recommendedName>
</protein>
<feature type="non-terminal residue" evidence="11">
    <location>
        <position position="291"/>
    </location>
</feature>
<dbReference type="Pfam" id="PF02504">
    <property type="entry name" value="FA_synthesis"/>
    <property type="match status" value="1"/>
</dbReference>
<evidence type="ECO:0000256" key="1">
    <source>
        <dbReference type="ARBA" id="ARBA00001232"/>
    </source>
</evidence>
<dbReference type="AlphaFoldDB" id="A0A382CMU8"/>
<evidence type="ECO:0000256" key="2">
    <source>
        <dbReference type="ARBA" id="ARBA00004496"/>
    </source>
</evidence>
<proteinExistence type="inferred from homology"/>
<evidence type="ECO:0000256" key="7">
    <source>
        <dbReference type="ARBA" id="ARBA00023209"/>
    </source>
</evidence>
<comment type="subcellular location">
    <subcellularLocation>
        <location evidence="2">Cytoplasm</location>
    </subcellularLocation>
</comment>
<evidence type="ECO:0000256" key="6">
    <source>
        <dbReference type="ARBA" id="ARBA00023098"/>
    </source>
</evidence>
<dbReference type="GO" id="GO:0043811">
    <property type="term" value="F:phosphate:acyl-[acyl carrier protein] acyltransferase activity"/>
    <property type="evidence" value="ECO:0007669"/>
    <property type="project" value="UniProtKB-EC"/>
</dbReference>
<dbReference type="InterPro" id="IPR012281">
    <property type="entry name" value="Phospholipid_synth_PlsX-like"/>
</dbReference>
<evidence type="ECO:0000256" key="5">
    <source>
        <dbReference type="ARBA" id="ARBA00022679"/>
    </source>
</evidence>
<keyword evidence="7" id="KW-0594">Phospholipid biosynthesis</keyword>
<dbReference type="PANTHER" id="PTHR30100:SF1">
    <property type="entry name" value="PHOSPHATE ACYLTRANSFERASE"/>
    <property type="match status" value="1"/>
</dbReference>
<dbReference type="Gene3D" id="3.40.718.10">
    <property type="entry name" value="Isopropylmalate Dehydrogenase"/>
    <property type="match status" value="1"/>
</dbReference>
<dbReference type="GO" id="GO:0008654">
    <property type="term" value="P:phospholipid biosynthetic process"/>
    <property type="evidence" value="ECO:0007669"/>
    <property type="project" value="UniProtKB-KW"/>
</dbReference>
<gene>
    <name evidence="11" type="ORF">METZ01_LOCUS180294</name>
</gene>
<dbReference type="GO" id="GO:0006633">
    <property type="term" value="P:fatty acid biosynthetic process"/>
    <property type="evidence" value="ECO:0007669"/>
    <property type="project" value="InterPro"/>
</dbReference>
<name>A0A382CMU8_9ZZZZ</name>